<gene>
    <name evidence="19" type="primary">LOC113795565</name>
</gene>
<evidence type="ECO:0000256" key="9">
    <source>
        <dbReference type="ARBA" id="ARBA00023239"/>
    </source>
</evidence>
<evidence type="ECO:0000256" key="8">
    <source>
        <dbReference type="ARBA" id="ARBA00022793"/>
    </source>
</evidence>
<dbReference type="Gene3D" id="3.20.20.210">
    <property type="match status" value="1"/>
</dbReference>
<comment type="pathway">
    <text evidence="2 14">Porphyrin-containing compound metabolism; protoporphyrin-IX biosynthesis; coproporphyrinogen-III from 5-aminolevulinate: step 4/4.</text>
</comment>
<reference evidence="19" key="1">
    <citation type="submission" date="2025-08" db="UniProtKB">
        <authorList>
            <consortium name="RefSeq"/>
        </authorList>
    </citation>
    <scope>IDENTIFICATION</scope>
    <source>
        <strain evidence="19">Airmid</strain>
    </source>
</reference>
<keyword evidence="9 14" id="KW-0456">Lyase</keyword>
<name>A0A6P6YAE9_DERPT</name>
<organism evidence="18 19">
    <name type="scientific">Dermatophagoides pteronyssinus</name>
    <name type="common">European house dust mite</name>
    <dbReference type="NCBI Taxonomy" id="6956"/>
    <lineage>
        <taxon>Eukaryota</taxon>
        <taxon>Metazoa</taxon>
        <taxon>Ecdysozoa</taxon>
        <taxon>Arthropoda</taxon>
        <taxon>Chelicerata</taxon>
        <taxon>Arachnida</taxon>
        <taxon>Acari</taxon>
        <taxon>Acariformes</taxon>
        <taxon>Sarcoptiformes</taxon>
        <taxon>Astigmata</taxon>
        <taxon>Psoroptidia</taxon>
        <taxon>Analgoidea</taxon>
        <taxon>Pyroglyphidae</taxon>
        <taxon>Dermatophagoidinae</taxon>
        <taxon>Dermatophagoides</taxon>
    </lineage>
</organism>
<sequence length="368" mass="41931">MMEKEFPELKNDTIIRQAFGKKTSYIPVWVMRQAGRYLPEFREFRQHHSFFDICETPELACEATMLPIRRYPSLDAAIIFSDILVIPKALGMDVQMVEGIGPVVDALEQPSQIKTKIHVDNNIDSELDYLYKAITLTRHTLEGKVPLIGFAGGPFTLMSYMIEGQGSKTMSKVKRWFYQNPIESHELLDILTKAIIQSLVGQVKAGAQMLQVFESHAGYLGPRQFDEFCLPYLNRISYGVKEQLREQNLDTNDVPMILFAKGAHYALDKMCDTTCHQYNVIGLDWTIDADRAKTASNGRVTLQGNLDPCALYSNQDDLDYLVEQMVQEFGNERYIANLGHGIYPDVKWENVATFVNAVHKYSKIHSNK</sequence>
<dbReference type="SUPFAM" id="SSF51726">
    <property type="entry name" value="UROD/MetE-like"/>
    <property type="match status" value="1"/>
</dbReference>
<evidence type="ECO:0000256" key="4">
    <source>
        <dbReference type="ARBA" id="ARBA00011738"/>
    </source>
</evidence>
<comment type="subunit">
    <text evidence="4">Homodimer.</text>
</comment>
<dbReference type="InterPro" id="IPR000257">
    <property type="entry name" value="Uroporphyrinogen_deCOase"/>
</dbReference>
<keyword evidence="10 14" id="KW-0627">Porphyrin biosynthesis</keyword>
<dbReference type="GO" id="GO:0005829">
    <property type="term" value="C:cytosol"/>
    <property type="evidence" value="ECO:0007669"/>
    <property type="project" value="UniProtKB-SubCell"/>
</dbReference>
<evidence type="ECO:0000256" key="3">
    <source>
        <dbReference type="ARBA" id="ARBA00009935"/>
    </source>
</evidence>
<dbReference type="PROSITE" id="PS00906">
    <property type="entry name" value="UROD_1"/>
    <property type="match status" value="1"/>
</dbReference>
<evidence type="ECO:0000256" key="13">
    <source>
        <dbReference type="ARBA" id="ARBA00048411"/>
    </source>
</evidence>
<keyword evidence="18" id="KW-1185">Reference proteome</keyword>
<evidence type="ECO:0000256" key="12">
    <source>
        <dbReference type="ARBA" id="ARBA00047341"/>
    </source>
</evidence>
<dbReference type="GO" id="GO:0004853">
    <property type="term" value="F:uroporphyrinogen decarboxylase activity"/>
    <property type="evidence" value="ECO:0007669"/>
    <property type="project" value="UniProtKB-EC"/>
</dbReference>
<evidence type="ECO:0000256" key="14">
    <source>
        <dbReference type="RuleBase" id="RU000554"/>
    </source>
</evidence>
<accession>A0A6P6YAE9</accession>
<dbReference type="InParanoid" id="A0A6P6YAE9"/>
<proteinExistence type="inferred from homology"/>
<feature type="domain" description="Uroporphyrinogen decarboxylase (URO-D)" evidence="16">
    <location>
        <begin position="27"/>
        <end position="36"/>
    </location>
</feature>
<dbReference type="OMA" id="LWLMRQA"/>
<dbReference type="Proteomes" id="UP000515146">
    <property type="component" value="Unplaced"/>
</dbReference>
<evidence type="ECO:0000259" key="16">
    <source>
        <dbReference type="PROSITE" id="PS00906"/>
    </source>
</evidence>
<evidence type="ECO:0000256" key="5">
    <source>
        <dbReference type="ARBA" id="ARBA00012288"/>
    </source>
</evidence>
<dbReference type="EC" id="4.1.1.37" evidence="5 14"/>
<dbReference type="OrthoDB" id="339900at2759"/>
<feature type="domain" description="Uroporphyrinogen decarboxylase (URO-D)" evidence="17">
    <location>
        <begin position="148"/>
        <end position="164"/>
    </location>
</feature>
<dbReference type="HAMAP" id="MF_00218">
    <property type="entry name" value="URO_D"/>
    <property type="match status" value="1"/>
</dbReference>
<dbReference type="AlphaFoldDB" id="A0A6P6YAE9"/>
<keyword evidence="8 14" id="KW-0210">Decarboxylase</keyword>
<dbReference type="PANTHER" id="PTHR21091">
    <property type="entry name" value="METHYLTETRAHYDROFOLATE:HOMOCYSTEINE METHYLTRANSFERASE RELATED"/>
    <property type="match status" value="1"/>
</dbReference>
<protein>
    <recommendedName>
        <fullName evidence="6 14">Uroporphyrinogen decarboxylase</fullName>
        <ecNumber evidence="5 14">4.1.1.37</ecNumber>
    </recommendedName>
</protein>
<evidence type="ECO:0000256" key="6">
    <source>
        <dbReference type="ARBA" id="ARBA00014308"/>
    </source>
</evidence>
<evidence type="ECO:0000313" key="19">
    <source>
        <dbReference type="RefSeq" id="XP_027201559.1"/>
    </source>
</evidence>
<dbReference type="PROSITE" id="PS00907">
    <property type="entry name" value="UROD_2"/>
    <property type="match status" value="1"/>
</dbReference>
<comment type="subcellular location">
    <subcellularLocation>
        <location evidence="1">Cytoplasm</location>
        <location evidence="1">Cytosol</location>
    </subcellularLocation>
</comment>
<dbReference type="FunCoup" id="A0A6P6YAE9">
    <property type="interactions" value="711"/>
</dbReference>
<dbReference type="GO" id="GO:0006782">
    <property type="term" value="P:protoporphyrinogen IX biosynthetic process"/>
    <property type="evidence" value="ECO:0007669"/>
    <property type="project" value="UniProtKB-UniPathway"/>
</dbReference>
<evidence type="ECO:0000256" key="2">
    <source>
        <dbReference type="ARBA" id="ARBA00004804"/>
    </source>
</evidence>
<comment type="function">
    <text evidence="11">Catalyzes the sequential decarboxylation of the four acetate side chains of uroporphyrinogen to form coproporphyrinogen and participates in the fifth step in the heme biosynthetic pathway. Isomer I or isomer III of uroporphyrinogen may serve as substrate, but only coproporphyrinogen III can ultimately be converted to heme. In vitro also decarboxylates pentacarboxylate porphyrinogen I.</text>
</comment>
<keyword evidence="7" id="KW-0963">Cytoplasm</keyword>
<dbReference type="FunFam" id="3.20.20.210:FF:000008">
    <property type="entry name" value="Uroporphyrinogen decarboxylase"/>
    <property type="match status" value="1"/>
</dbReference>
<dbReference type="UniPathway" id="UPA00251">
    <property type="reaction ID" value="UER00321"/>
</dbReference>
<dbReference type="InterPro" id="IPR006361">
    <property type="entry name" value="Uroporphyrinogen_deCO2ase_HemE"/>
</dbReference>
<dbReference type="PANTHER" id="PTHR21091:SF169">
    <property type="entry name" value="UROPORPHYRINOGEN DECARBOXYLASE"/>
    <property type="match status" value="1"/>
</dbReference>
<evidence type="ECO:0000256" key="7">
    <source>
        <dbReference type="ARBA" id="ARBA00022490"/>
    </source>
</evidence>
<comment type="catalytic activity">
    <reaction evidence="12">
        <text>uroporphyrinogen I + 4 H(+) = coproporphyrinogen I + 4 CO2</text>
        <dbReference type="Rhea" id="RHEA:31239"/>
        <dbReference type="ChEBI" id="CHEBI:15378"/>
        <dbReference type="ChEBI" id="CHEBI:16526"/>
        <dbReference type="ChEBI" id="CHEBI:62626"/>
        <dbReference type="ChEBI" id="CHEBI:62631"/>
    </reaction>
    <physiologicalReaction direction="left-to-right" evidence="12">
        <dbReference type="Rhea" id="RHEA:31240"/>
    </physiologicalReaction>
</comment>
<dbReference type="InterPro" id="IPR038071">
    <property type="entry name" value="UROD/MetE-like_sf"/>
</dbReference>
<evidence type="ECO:0000313" key="18">
    <source>
        <dbReference type="Proteomes" id="UP000515146"/>
    </source>
</evidence>
<dbReference type="CDD" id="cd00717">
    <property type="entry name" value="URO-D"/>
    <property type="match status" value="1"/>
</dbReference>
<evidence type="ECO:0000256" key="15">
    <source>
        <dbReference type="RuleBase" id="RU004169"/>
    </source>
</evidence>
<dbReference type="CTD" id="7389"/>
<comment type="catalytic activity">
    <reaction evidence="13">
        <text>uroporphyrinogen III + 4 H(+) = coproporphyrinogen III + 4 CO2</text>
        <dbReference type="Rhea" id="RHEA:19865"/>
        <dbReference type="ChEBI" id="CHEBI:15378"/>
        <dbReference type="ChEBI" id="CHEBI:16526"/>
        <dbReference type="ChEBI" id="CHEBI:57308"/>
        <dbReference type="ChEBI" id="CHEBI:57309"/>
        <dbReference type="EC" id="4.1.1.37"/>
    </reaction>
    <physiologicalReaction direction="left-to-right" evidence="13">
        <dbReference type="Rhea" id="RHEA:19866"/>
    </physiologicalReaction>
</comment>
<dbReference type="NCBIfam" id="TIGR01464">
    <property type="entry name" value="hemE"/>
    <property type="match status" value="1"/>
</dbReference>
<evidence type="ECO:0000256" key="10">
    <source>
        <dbReference type="ARBA" id="ARBA00023244"/>
    </source>
</evidence>
<dbReference type="KEGG" id="dpte:113795565"/>
<evidence type="ECO:0000256" key="1">
    <source>
        <dbReference type="ARBA" id="ARBA00004514"/>
    </source>
</evidence>
<comment type="similarity">
    <text evidence="3 15">Belongs to the uroporphyrinogen decarboxylase family.</text>
</comment>
<evidence type="ECO:0000256" key="11">
    <source>
        <dbReference type="ARBA" id="ARBA00045708"/>
    </source>
</evidence>
<dbReference type="RefSeq" id="XP_027201559.1">
    <property type="nucleotide sequence ID" value="XM_027345758.1"/>
</dbReference>
<dbReference type="Pfam" id="PF01208">
    <property type="entry name" value="URO-D"/>
    <property type="match status" value="1"/>
</dbReference>
<evidence type="ECO:0000259" key="17">
    <source>
        <dbReference type="PROSITE" id="PS00907"/>
    </source>
</evidence>